<feature type="compositionally biased region" description="Basic and acidic residues" evidence="1">
    <location>
        <begin position="45"/>
        <end position="59"/>
    </location>
</feature>
<feature type="region of interest" description="Disordered" evidence="1">
    <location>
        <begin position="480"/>
        <end position="501"/>
    </location>
</feature>
<keyword evidence="3" id="KW-1185">Reference proteome</keyword>
<organism evidence="2 3">
    <name type="scientific">Trypanosoma conorhini</name>
    <dbReference type="NCBI Taxonomy" id="83891"/>
    <lineage>
        <taxon>Eukaryota</taxon>
        <taxon>Discoba</taxon>
        <taxon>Euglenozoa</taxon>
        <taxon>Kinetoplastea</taxon>
        <taxon>Metakinetoplastina</taxon>
        <taxon>Trypanosomatida</taxon>
        <taxon>Trypanosomatidae</taxon>
        <taxon>Trypanosoma</taxon>
    </lineage>
</organism>
<reference evidence="2 3" key="1">
    <citation type="journal article" date="2018" name="BMC Genomics">
        <title>Genomic comparison of Trypanosoma conorhini and Trypanosoma rangeli to Trypanosoma cruzi strains of high and low virulence.</title>
        <authorList>
            <person name="Bradwell K.R."/>
            <person name="Koparde V.N."/>
            <person name="Matveyev A.V."/>
            <person name="Serrano M.G."/>
            <person name="Alves J.M."/>
            <person name="Parikh H."/>
            <person name="Huang B."/>
            <person name="Lee V."/>
            <person name="Espinosa-Alvarez O."/>
            <person name="Ortiz P.A."/>
            <person name="Costa-Martins A.G."/>
            <person name="Teixeira M.M."/>
            <person name="Buck G.A."/>
        </authorList>
    </citation>
    <scope>NUCLEOTIDE SEQUENCE [LARGE SCALE GENOMIC DNA]</scope>
    <source>
        <strain evidence="2 3">025E</strain>
    </source>
</reference>
<name>A0A3S5IUA9_9TRYP</name>
<feature type="region of interest" description="Disordered" evidence="1">
    <location>
        <begin position="362"/>
        <end position="446"/>
    </location>
</feature>
<dbReference type="GeneID" id="40315951"/>
<dbReference type="EMBL" id="MKKU01000091">
    <property type="protein sequence ID" value="RNF25107.1"/>
    <property type="molecule type" value="Genomic_DNA"/>
</dbReference>
<accession>A0A3S5IUA9</accession>
<feature type="region of interest" description="Disordered" evidence="1">
    <location>
        <begin position="522"/>
        <end position="574"/>
    </location>
</feature>
<gene>
    <name evidence="2" type="ORF">Tco025E_02340</name>
</gene>
<evidence type="ECO:0000256" key="1">
    <source>
        <dbReference type="SAM" id="MobiDB-lite"/>
    </source>
</evidence>
<proteinExistence type="predicted"/>
<protein>
    <submittedName>
        <fullName evidence="2">Uncharacterized protein</fullName>
    </submittedName>
</protein>
<dbReference type="AlphaFoldDB" id="A0A3S5IUA9"/>
<dbReference type="Proteomes" id="UP000284403">
    <property type="component" value="Unassembled WGS sequence"/>
</dbReference>
<evidence type="ECO:0000313" key="2">
    <source>
        <dbReference type="EMBL" id="RNF25107.1"/>
    </source>
</evidence>
<comment type="caution">
    <text evidence="2">The sequence shown here is derived from an EMBL/GenBank/DDBJ whole genome shotgun (WGS) entry which is preliminary data.</text>
</comment>
<feature type="region of interest" description="Disordered" evidence="1">
    <location>
        <begin position="1"/>
        <end position="60"/>
    </location>
</feature>
<dbReference type="OrthoDB" id="243158at2759"/>
<feature type="region of interest" description="Disordered" evidence="1">
    <location>
        <begin position="102"/>
        <end position="127"/>
    </location>
</feature>
<feature type="compositionally biased region" description="Basic and acidic residues" evidence="1">
    <location>
        <begin position="551"/>
        <end position="560"/>
    </location>
</feature>
<dbReference type="RefSeq" id="XP_029230632.1">
    <property type="nucleotide sequence ID" value="XM_029369268.1"/>
</dbReference>
<sequence>MQARGLPDGEILRRRPSPTPTQEQEDVAPAGRKAEGGAASAFRLPRQDEIVPEERELSSEWRQGADMTCLMEKLLEQKRKMQTMEEVLDDLHRGLFEVRDAARKASPKQRPHSCGAASPPQNGNADRRVGGEVWYFEESRSAPHASRDGLNWSAAEMQAWKAASLPQLFSMRERLLSSLCGVSDAITRKRLSEIKSYGALKDAQRETDAAIQASMHRLFGEAFCVASLGDAKDLCMLAERVKGSGMASFDRAVFEIKQLTQRGGLLNSCEMLQTSLRPNSPFAGCSRGGRYLRAMRNLLLAFAVDSRGNKLLHARRTELEAIASQEMVHAALLCAAQGRNMIPHIPFCLFGLKEFSNDRALEQEPQRRARAHTPSAGHATSGKQRPLQLPQREVSQPALACDGNGPSSPADSLPLRLHSASPVRGSALRNPSLPSRRRGLACVSRTAPATRRAAEVSSPRSIFASSPILYQTPEARRQVSAAASRSRMRTTPLGRKFSTTGASSAEEIQMLGTAVQLTVSTPSVEENSPRQWPIARQHVSRHEAGTILPSRVERRVDSRRAPAVSPSRWRVSGH</sequence>
<evidence type="ECO:0000313" key="3">
    <source>
        <dbReference type="Proteomes" id="UP000284403"/>
    </source>
</evidence>